<organism evidence="3 4">
    <name type="scientific">Exidia glandulosa HHB12029</name>
    <dbReference type="NCBI Taxonomy" id="1314781"/>
    <lineage>
        <taxon>Eukaryota</taxon>
        <taxon>Fungi</taxon>
        <taxon>Dikarya</taxon>
        <taxon>Basidiomycota</taxon>
        <taxon>Agaricomycotina</taxon>
        <taxon>Agaricomycetes</taxon>
        <taxon>Auriculariales</taxon>
        <taxon>Exidiaceae</taxon>
        <taxon>Exidia</taxon>
    </lineage>
</organism>
<evidence type="ECO:0000256" key="2">
    <source>
        <dbReference type="SAM" id="SignalP"/>
    </source>
</evidence>
<dbReference type="InParanoid" id="A0A165EHI3"/>
<dbReference type="Proteomes" id="UP000077266">
    <property type="component" value="Unassembled WGS sequence"/>
</dbReference>
<dbReference type="EMBL" id="KV426140">
    <property type="protein sequence ID" value="KZV86946.1"/>
    <property type="molecule type" value="Genomic_DNA"/>
</dbReference>
<gene>
    <name evidence="3" type="ORF">EXIGLDRAFT_724228</name>
</gene>
<accession>A0A165EHI3</accession>
<sequence>MLTWNLLLVLFSRLLWSHSGSVSVAVLVTSGCSSVCFLGLGVYLLPGSRRRLSHLAGL</sequence>
<feature type="transmembrane region" description="Helical" evidence="1">
    <location>
        <begin position="20"/>
        <end position="45"/>
    </location>
</feature>
<keyword evidence="2" id="KW-0732">Signal</keyword>
<keyword evidence="4" id="KW-1185">Reference proteome</keyword>
<evidence type="ECO:0000256" key="1">
    <source>
        <dbReference type="SAM" id="Phobius"/>
    </source>
</evidence>
<reference evidence="3 4" key="1">
    <citation type="journal article" date="2016" name="Mol. Biol. Evol.">
        <title>Comparative Genomics of Early-Diverging Mushroom-Forming Fungi Provides Insights into the Origins of Lignocellulose Decay Capabilities.</title>
        <authorList>
            <person name="Nagy L.G."/>
            <person name="Riley R."/>
            <person name="Tritt A."/>
            <person name="Adam C."/>
            <person name="Daum C."/>
            <person name="Floudas D."/>
            <person name="Sun H."/>
            <person name="Yadav J.S."/>
            <person name="Pangilinan J."/>
            <person name="Larsson K.H."/>
            <person name="Matsuura K."/>
            <person name="Barry K."/>
            <person name="Labutti K."/>
            <person name="Kuo R."/>
            <person name="Ohm R.A."/>
            <person name="Bhattacharya S.S."/>
            <person name="Shirouzu T."/>
            <person name="Yoshinaga Y."/>
            <person name="Martin F.M."/>
            <person name="Grigoriev I.V."/>
            <person name="Hibbett D.S."/>
        </authorList>
    </citation>
    <scope>NUCLEOTIDE SEQUENCE [LARGE SCALE GENOMIC DNA]</scope>
    <source>
        <strain evidence="3 4">HHB12029</strain>
    </source>
</reference>
<feature type="non-terminal residue" evidence="3">
    <location>
        <position position="58"/>
    </location>
</feature>
<feature type="chain" id="PRO_5007857191" evidence="2">
    <location>
        <begin position="18"/>
        <end position="58"/>
    </location>
</feature>
<feature type="signal peptide" evidence="2">
    <location>
        <begin position="1"/>
        <end position="17"/>
    </location>
</feature>
<evidence type="ECO:0000313" key="3">
    <source>
        <dbReference type="EMBL" id="KZV86946.1"/>
    </source>
</evidence>
<keyword evidence="1" id="KW-0472">Membrane</keyword>
<protein>
    <submittedName>
        <fullName evidence="3">Uncharacterized protein</fullName>
    </submittedName>
</protein>
<keyword evidence="1" id="KW-0812">Transmembrane</keyword>
<name>A0A165EHI3_EXIGL</name>
<dbReference type="AlphaFoldDB" id="A0A165EHI3"/>
<keyword evidence="1" id="KW-1133">Transmembrane helix</keyword>
<evidence type="ECO:0000313" key="4">
    <source>
        <dbReference type="Proteomes" id="UP000077266"/>
    </source>
</evidence>
<proteinExistence type="predicted"/>